<evidence type="ECO:0000256" key="1">
    <source>
        <dbReference type="SAM" id="Coils"/>
    </source>
</evidence>
<dbReference type="EMBL" id="JH993004">
    <property type="protein sequence ID" value="EKX44548.1"/>
    <property type="molecule type" value="Genomic_DNA"/>
</dbReference>
<proteinExistence type="predicted"/>
<feature type="domain" description="Kinetochore protein Sos7 coiled-coil" evidence="2">
    <location>
        <begin position="30"/>
        <end position="94"/>
    </location>
</feature>
<feature type="coiled-coil region" evidence="1">
    <location>
        <begin position="63"/>
        <end position="178"/>
    </location>
</feature>
<evidence type="ECO:0000313" key="4">
    <source>
        <dbReference type="EnsemblProtists" id="EKX44548"/>
    </source>
</evidence>
<dbReference type="AlphaFoldDB" id="L1J7M8"/>
<reference evidence="3 5" key="1">
    <citation type="journal article" date="2012" name="Nature">
        <title>Algal genomes reveal evolutionary mosaicism and the fate of nucleomorphs.</title>
        <authorList>
            <consortium name="DOE Joint Genome Institute"/>
            <person name="Curtis B.A."/>
            <person name="Tanifuji G."/>
            <person name="Burki F."/>
            <person name="Gruber A."/>
            <person name="Irimia M."/>
            <person name="Maruyama S."/>
            <person name="Arias M.C."/>
            <person name="Ball S.G."/>
            <person name="Gile G.H."/>
            <person name="Hirakawa Y."/>
            <person name="Hopkins J.F."/>
            <person name="Kuo A."/>
            <person name="Rensing S.A."/>
            <person name="Schmutz J."/>
            <person name="Symeonidi A."/>
            <person name="Elias M."/>
            <person name="Eveleigh R.J."/>
            <person name="Herman E.K."/>
            <person name="Klute M.J."/>
            <person name="Nakayama T."/>
            <person name="Obornik M."/>
            <person name="Reyes-Prieto A."/>
            <person name="Armbrust E.V."/>
            <person name="Aves S.J."/>
            <person name="Beiko R.G."/>
            <person name="Coutinho P."/>
            <person name="Dacks J.B."/>
            <person name="Durnford D.G."/>
            <person name="Fast N.M."/>
            <person name="Green B.R."/>
            <person name="Grisdale C.J."/>
            <person name="Hempel F."/>
            <person name="Henrissat B."/>
            <person name="Hoppner M.P."/>
            <person name="Ishida K."/>
            <person name="Kim E."/>
            <person name="Koreny L."/>
            <person name="Kroth P.G."/>
            <person name="Liu Y."/>
            <person name="Malik S.B."/>
            <person name="Maier U.G."/>
            <person name="McRose D."/>
            <person name="Mock T."/>
            <person name="Neilson J.A."/>
            <person name="Onodera N.T."/>
            <person name="Poole A.M."/>
            <person name="Pritham E.J."/>
            <person name="Richards T.A."/>
            <person name="Rocap G."/>
            <person name="Roy S.W."/>
            <person name="Sarai C."/>
            <person name="Schaack S."/>
            <person name="Shirato S."/>
            <person name="Slamovits C.H."/>
            <person name="Spencer D.F."/>
            <person name="Suzuki S."/>
            <person name="Worden A.Z."/>
            <person name="Zauner S."/>
            <person name="Barry K."/>
            <person name="Bell C."/>
            <person name="Bharti A.K."/>
            <person name="Crow J.A."/>
            <person name="Grimwood J."/>
            <person name="Kramer R."/>
            <person name="Lindquist E."/>
            <person name="Lucas S."/>
            <person name="Salamov A."/>
            <person name="McFadden G.I."/>
            <person name="Lane C.E."/>
            <person name="Keeling P.J."/>
            <person name="Gray M.W."/>
            <person name="Grigoriev I.V."/>
            <person name="Archibald J.M."/>
        </authorList>
    </citation>
    <scope>NUCLEOTIDE SEQUENCE</scope>
    <source>
        <strain evidence="3 5">CCMP2712</strain>
    </source>
</reference>
<dbReference type="PANTHER" id="PTHR37329">
    <property type="entry name" value="KINETOCHORE PROTEIN SOS7"/>
    <property type="match status" value="1"/>
</dbReference>
<dbReference type="GO" id="GO:0051315">
    <property type="term" value="P:attachment of mitotic spindle microtubules to kinetochore"/>
    <property type="evidence" value="ECO:0007669"/>
    <property type="project" value="TreeGrafter"/>
</dbReference>
<evidence type="ECO:0000259" key="2">
    <source>
        <dbReference type="Pfam" id="PF20882"/>
    </source>
</evidence>
<accession>L1J7M8</accession>
<dbReference type="OrthoDB" id="10608412at2759"/>
<organism evidence="3">
    <name type="scientific">Guillardia theta (strain CCMP2712)</name>
    <name type="common">Cryptophyte</name>
    <dbReference type="NCBI Taxonomy" id="905079"/>
    <lineage>
        <taxon>Eukaryota</taxon>
        <taxon>Cryptophyceae</taxon>
        <taxon>Pyrenomonadales</taxon>
        <taxon>Geminigeraceae</taxon>
        <taxon>Guillardia</taxon>
    </lineage>
</organism>
<dbReference type="HOGENOM" id="CLU_652920_0_0_1"/>
<dbReference type="PANTHER" id="PTHR37329:SF1">
    <property type="entry name" value="KINETOCHORE PROTEIN SOS7"/>
    <property type="match status" value="1"/>
</dbReference>
<dbReference type="InterPro" id="IPR037475">
    <property type="entry name" value="Sos7"/>
</dbReference>
<dbReference type="Pfam" id="PF20882">
    <property type="entry name" value="Sos7"/>
    <property type="match status" value="1"/>
</dbReference>
<dbReference type="GO" id="GO:0034501">
    <property type="term" value="P:protein localization to kinetochore"/>
    <property type="evidence" value="ECO:0007669"/>
    <property type="project" value="InterPro"/>
</dbReference>
<dbReference type="InterPro" id="IPR048781">
    <property type="entry name" value="Sos7_CC"/>
</dbReference>
<evidence type="ECO:0000313" key="5">
    <source>
        <dbReference type="Proteomes" id="UP000011087"/>
    </source>
</evidence>
<gene>
    <name evidence="3" type="ORF">GUITHDRAFT_139774</name>
</gene>
<dbReference type="KEGG" id="gtt:GUITHDRAFT_139774"/>
<keyword evidence="5" id="KW-1185">Reference proteome</keyword>
<reference evidence="5" key="2">
    <citation type="submission" date="2012-11" db="EMBL/GenBank/DDBJ databases">
        <authorList>
            <person name="Kuo A."/>
            <person name="Curtis B.A."/>
            <person name="Tanifuji G."/>
            <person name="Burki F."/>
            <person name="Gruber A."/>
            <person name="Irimia M."/>
            <person name="Maruyama S."/>
            <person name="Arias M.C."/>
            <person name="Ball S.G."/>
            <person name="Gile G.H."/>
            <person name="Hirakawa Y."/>
            <person name="Hopkins J.F."/>
            <person name="Rensing S.A."/>
            <person name="Schmutz J."/>
            <person name="Symeonidi A."/>
            <person name="Elias M."/>
            <person name="Eveleigh R.J."/>
            <person name="Herman E.K."/>
            <person name="Klute M.J."/>
            <person name="Nakayama T."/>
            <person name="Obornik M."/>
            <person name="Reyes-Prieto A."/>
            <person name="Armbrust E.V."/>
            <person name="Aves S.J."/>
            <person name="Beiko R.G."/>
            <person name="Coutinho P."/>
            <person name="Dacks J.B."/>
            <person name="Durnford D.G."/>
            <person name="Fast N.M."/>
            <person name="Green B.R."/>
            <person name="Grisdale C."/>
            <person name="Hempe F."/>
            <person name="Henrissat B."/>
            <person name="Hoppner M.P."/>
            <person name="Ishida K.-I."/>
            <person name="Kim E."/>
            <person name="Koreny L."/>
            <person name="Kroth P.G."/>
            <person name="Liu Y."/>
            <person name="Malik S.-B."/>
            <person name="Maier U.G."/>
            <person name="McRose D."/>
            <person name="Mock T."/>
            <person name="Neilson J.A."/>
            <person name="Onodera N.T."/>
            <person name="Poole A.M."/>
            <person name="Pritham E.J."/>
            <person name="Richards T.A."/>
            <person name="Rocap G."/>
            <person name="Roy S.W."/>
            <person name="Sarai C."/>
            <person name="Schaack S."/>
            <person name="Shirato S."/>
            <person name="Slamovits C.H."/>
            <person name="Spencer D.F."/>
            <person name="Suzuki S."/>
            <person name="Worden A.Z."/>
            <person name="Zauner S."/>
            <person name="Barry K."/>
            <person name="Bell C."/>
            <person name="Bharti A.K."/>
            <person name="Crow J.A."/>
            <person name="Grimwood J."/>
            <person name="Kramer R."/>
            <person name="Lindquist E."/>
            <person name="Lucas S."/>
            <person name="Salamov A."/>
            <person name="McFadden G.I."/>
            <person name="Lane C.E."/>
            <person name="Keeling P.J."/>
            <person name="Gray M.W."/>
            <person name="Grigoriev I.V."/>
            <person name="Archibald J.M."/>
        </authorList>
    </citation>
    <scope>NUCLEOTIDE SEQUENCE</scope>
    <source>
        <strain evidence="5">CCMP2712</strain>
    </source>
</reference>
<keyword evidence="1" id="KW-0175">Coiled coil</keyword>
<protein>
    <recommendedName>
        <fullName evidence="2">Kinetochore protein Sos7 coiled-coil domain-containing protein</fullName>
    </recommendedName>
</protein>
<sequence>MENLNLNVMRAKETWQEDLQTEREYLATKEEFSKTKFVYLELATKSEFVKEILAGTEVDADTIDKAEENLAESKSSCKKIKNKCKAMKDEINQILVQTLQKQSELEANAAELEALKNGQRDEENQSLEEKEKLEAKITEKQSVLAQQEDDMRELGQKKQELEIRVRNLEQEAESLAADVKHSPVDIHNSRIASWYNSANSLLNSLSGVKQVSMQENAILIEFEVQAFHRSDKKLYSMTVVLNPSATLAYELRLEPPDIDASDLENAYLIEFPPSFPTRHRYFFDSSLSLQCPDGNLAKLFQEVKNRLACRLALESELDTLRNKFSIEIAEEGSLLVVCVSPLASRNLARSPAKALPKWQCEISIEADYPRPHILPELVQVRSGAFASPGMKRERAIMEVVNRTGHRTVAAMVADASARLGL</sequence>
<dbReference type="GeneID" id="17301112"/>
<dbReference type="GO" id="GO:0000776">
    <property type="term" value="C:kinetochore"/>
    <property type="evidence" value="ECO:0007669"/>
    <property type="project" value="InterPro"/>
</dbReference>
<dbReference type="EnsemblProtists" id="EKX44548">
    <property type="protein sequence ID" value="EKX44548"/>
    <property type="gene ID" value="GUITHDRAFT_139774"/>
</dbReference>
<dbReference type="Proteomes" id="UP000011087">
    <property type="component" value="Unassembled WGS sequence"/>
</dbReference>
<name>L1J7M8_GUITC</name>
<dbReference type="RefSeq" id="XP_005831528.1">
    <property type="nucleotide sequence ID" value="XM_005831471.1"/>
</dbReference>
<reference evidence="4" key="3">
    <citation type="submission" date="2015-06" db="UniProtKB">
        <authorList>
            <consortium name="EnsemblProtists"/>
        </authorList>
    </citation>
    <scope>IDENTIFICATION</scope>
</reference>
<dbReference type="PaxDb" id="55529-EKX44548"/>
<evidence type="ECO:0000313" key="3">
    <source>
        <dbReference type="EMBL" id="EKX44548.1"/>
    </source>
</evidence>